<keyword evidence="2" id="KW-1185">Reference proteome</keyword>
<evidence type="ECO:0000313" key="2">
    <source>
        <dbReference type="Proteomes" id="UP000632659"/>
    </source>
</evidence>
<dbReference type="PANTHER" id="PTHR10000">
    <property type="entry name" value="PHOSPHOSERINE PHOSPHATASE"/>
    <property type="match status" value="1"/>
</dbReference>
<comment type="caution">
    <text evidence="1">The sequence shown here is derived from an EMBL/GenBank/DDBJ whole genome shotgun (WGS) entry which is preliminary data.</text>
</comment>
<dbReference type="Pfam" id="PF08282">
    <property type="entry name" value="Hydrolase_3"/>
    <property type="match status" value="1"/>
</dbReference>
<organism evidence="1 2">
    <name type="scientific">Massiliimalia timonensis</name>
    <dbReference type="NCBI Taxonomy" id="1987501"/>
    <lineage>
        <taxon>Bacteria</taxon>
        <taxon>Bacillati</taxon>
        <taxon>Bacillota</taxon>
        <taxon>Clostridia</taxon>
        <taxon>Eubacteriales</taxon>
        <taxon>Oscillospiraceae</taxon>
        <taxon>Massiliimalia</taxon>
    </lineage>
</organism>
<accession>A0A8J6PCI3</accession>
<evidence type="ECO:0000313" key="1">
    <source>
        <dbReference type="EMBL" id="MBC8610913.1"/>
    </source>
</evidence>
<dbReference type="EMBL" id="JACRTL010000003">
    <property type="protein sequence ID" value="MBC8610913.1"/>
    <property type="molecule type" value="Genomic_DNA"/>
</dbReference>
<dbReference type="AlphaFoldDB" id="A0A8J6PCI3"/>
<dbReference type="PANTHER" id="PTHR10000:SF8">
    <property type="entry name" value="HAD SUPERFAMILY HYDROLASE-LIKE, TYPE 3"/>
    <property type="match status" value="1"/>
</dbReference>
<gene>
    <name evidence="1" type="ORF">H8702_07225</name>
</gene>
<name>A0A8J6PCI3_9FIRM</name>
<dbReference type="OrthoDB" id="9814970at2"/>
<protein>
    <submittedName>
        <fullName evidence="1">HAD family phosphatase</fullName>
    </submittedName>
</protein>
<dbReference type="GO" id="GO:0005829">
    <property type="term" value="C:cytosol"/>
    <property type="evidence" value="ECO:0007669"/>
    <property type="project" value="TreeGrafter"/>
</dbReference>
<dbReference type="InterPro" id="IPR000150">
    <property type="entry name" value="Cof"/>
</dbReference>
<dbReference type="GO" id="GO:0000287">
    <property type="term" value="F:magnesium ion binding"/>
    <property type="evidence" value="ECO:0007669"/>
    <property type="project" value="TreeGrafter"/>
</dbReference>
<dbReference type="NCBIfam" id="TIGR01484">
    <property type="entry name" value="HAD-SF-IIB"/>
    <property type="match status" value="1"/>
</dbReference>
<dbReference type="CDD" id="cd07518">
    <property type="entry name" value="HAD_YbiV-Like"/>
    <property type="match status" value="1"/>
</dbReference>
<dbReference type="SFLD" id="SFLDG01140">
    <property type="entry name" value="C2.B:_Phosphomannomutase_and_P"/>
    <property type="match status" value="1"/>
</dbReference>
<dbReference type="GO" id="GO:0016791">
    <property type="term" value="F:phosphatase activity"/>
    <property type="evidence" value="ECO:0007669"/>
    <property type="project" value="TreeGrafter"/>
</dbReference>
<dbReference type="SFLD" id="SFLDS00003">
    <property type="entry name" value="Haloacid_Dehalogenase"/>
    <property type="match status" value="1"/>
</dbReference>
<dbReference type="InterPro" id="IPR036412">
    <property type="entry name" value="HAD-like_sf"/>
</dbReference>
<dbReference type="SUPFAM" id="SSF56784">
    <property type="entry name" value="HAD-like"/>
    <property type="match status" value="1"/>
</dbReference>
<dbReference type="RefSeq" id="WP_093989145.1">
    <property type="nucleotide sequence ID" value="NZ_FYDD01000004.1"/>
</dbReference>
<proteinExistence type="predicted"/>
<dbReference type="Gene3D" id="3.40.50.1000">
    <property type="entry name" value="HAD superfamily/HAD-like"/>
    <property type="match status" value="1"/>
</dbReference>
<reference evidence="1" key="1">
    <citation type="submission" date="2020-08" db="EMBL/GenBank/DDBJ databases">
        <title>Genome public.</title>
        <authorList>
            <person name="Liu C."/>
            <person name="Sun Q."/>
        </authorList>
    </citation>
    <scope>NUCLEOTIDE SEQUENCE</scope>
    <source>
        <strain evidence="1">NSJ-15</strain>
    </source>
</reference>
<dbReference type="InterPro" id="IPR006379">
    <property type="entry name" value="HAD-SF_hydro_IIB"/>
</dbReference>
<sequence>MVKMIVSDMDGTLLDSNKNFPPDFDQIFQELKKRGILFVAASGRSYPKQREIFQPYLEDMFFICDNGASIIHRDQWLYKNTLPREKLEKLLTACEQIPNILPILCAPLNCYYQPYSPAFEPYLRSYFSTGNILNDVYSVSEPILKVAICDLQNAAVNSYPKLKHELDDELNLVVSGELWMDAMNPFVNKGKALQFLQKKFSISPAQTMVFGDFYNDIEMLARADYSFVMENANDDMKQYGRWIAPSNDHYGVTREIWKYLSSADCFLT</sequence>
<dbReference type="NCBIfam" id="TIGR00099">
    <property type="entry name" value="Cof-subfamily"/>
    <property type="match status" value="1"/>
</dbReference>
<dbReference type="InterPro" id="IPR023214">
    <property type="entry name" value="HAD_sf"/>
</dbReference>
<dbReference type="Gene3D" id="3.30.1240.10">
    <property type="match status" value="1"/>
</dbReference>
<dbReference type="Proteomes" id="UP000632659">
    <property type="component" value="Unassembled WGS sequence"/>
</dbReference>